<dbReference type="InterPro" id="IPR013783">
    <property type="entry name" value="Ig-like_fold"/>
</dbReference>
<evidence type="ECO:0000259" key="2">
    <source>
        <dbReference type="Pfam" id="PF07705"/>
    </source>
</evidence>
<evidence type="ECO:0000256" key="1">
    <source>
        <dbReference type="SAM" id="SignalP"/>
    </source>
</evidence>
<dbReference type="Gene3D" id="2.60.40.10">
    <property type="entry name" value="Immunoglobulins"/>
    <property type="match status" value="2"/>
</dbReference>
<sequence length="1148" mass="123827">MKKINLLIAFVLTLLGVSTASAEVYSPYTVDFNTAISTSTYSFTVAKGWDHIPDYYFDSESYDSYYPTYTYSSTGGRNGSGALKVSDQTNVGEGWSGGKTTDLLVTPYIKGKSSIYVKKAANNGTIAFYSVKQSSNGTLTKGSTIAVTLPELSTTDYVKVDIPRQDSARIGIYASNVWIDDFEADSALITKKRALKLSQVINVLYRGSSTGNEDVDANGNFGMKFKVTIANPGDVDFAPGDEGYTLSVHNYADSVVATVPISQPLAAGAKLTDYELTIELPYAKYPKRDRYNVYEDVSGTSQYGAWIEPVPYTAVPNVSDDNGTVASGTEQAFGMLTQPVTKNYTLYNRGAAPLRITAIEIPEGFTTTLAKSDTVAAHQSKDFSITATNTATGIHSGNMVIKTEGASDYVLPLSATVLDTTKFYVNFEDGKFPTGFIVGKNWAVKQRDYSTSSNVYFASSSLVDDTKLITPLLKVAEGEKMSIDVARNNPNSKDSHMNVYYSPDRKNWTLAKAIKAAEMSDDLGSTASYHYSALKTFVIDNVPAGNYYIAFEAGYASVDNIYGFERVDVDHDMLFTQVKMPSAGMVNNVYTATATVLNNNTKTEPAEGYKLELMVDGKTVATTASQTLKTDSTATFDFAFTPNKAGKYNAVIVLKAGDYEVVSDTAEVTIAPETAGYDVQVGKVAATSNSDATPINVYYKHSVSDVIYTQQLLEASGLKKGDKITRISFKGYNKSGEVSTDVQAWIGNKADSTYASGYVVPDTTSLTKIANENHTVPLVGDDDDHQVLLSIDIPEGFVYNGQSIQMVMGSDLTTNYQRAQFEYSADKPNGYSKRSDSQFKWSEAKATSYMPVPYFTVEKLPATLSGVVSSQAGNVSGAKVELRNGDVLYEAETDADGHYTMAVVQSDKHYAMTVTADGYDTYTDSVAFETMNVEKNVVLTLSPDVIVVPECGWTTYSSDHAISLEGNLTAETDFTAYAVVEVTQEGAVIKPYDRSLGIPAGTGVIIKAPAGSYTFKRDVKQGGNNAPAKAEGNEMVNLLKPTVNTAVEVTANDNVYVFNAFSTTSVVGFGKAATGDVVPAHSAYLTISDSKALDFYPLIDGISTGIVDINAASGTIDENAPAYDLMGRRVDASYKGIVIQKGKKVLRK</sequence>
<comment type="caution">
    <text evidence="3">The sequence shown here is derived from an EMBL/GenBank/DDBJ whole genome shotgun (WGS) entry which is preliminary data.</text>
</comment>
<feature type="chain" id="PRO_5026763322" description="CARDB domain-containing protein" evidence="1">
    <location>
        <begin position="23"/>
        <end position="1148"/>
    </location>
</feature>
<keyword evidence="1" id="KW-0732">Signal</keyword>
<protein>
    <recommendedName>
        <fullName evidence="2">CARDB domain-containing protein</fullName>
    </recommendedName>
</protein>
<dbReference type="EMBL" id="VULT01000003">
    <property type="protein sequence ID" value="MSS16616.1"/>
    <property type="molecule type" value="Genomic_DNA"/>
</dbReference>
<organism evidence="3 4">
    <name type="scientific">Sodaliphilus pleomorphus</name>
    <dbReference type="NCBI Taxonomy" id="2606626"/>
    <lineage>
        <taxon>Bacteria</taxon>
        <taxon>Pseudomonadati</taxon>
        <taxon>Bacteroidota</taxon>
        <taxon>Bacteroidia</taxon>
        <taxon>Bacteroidales</taxon>
        <taxon>Muribaculaceae</taxon>
        <taxon>Sodaliphilus</taxon>
    </lineage>
</organism>
<evidence type="ECO:0000313" key="3">
    <source>
        <dbReference type="EMBL" id="MSS16616.1"/>
    </source>
</evidence>
<proteinExistence type="predicted"/>
<dbReference type="Gene3D" id="2.60.40.1120">
    <property type="entry name" value="Carboxypeptidase-like, regulatory domain"/>
    <property type="match status" value="1"/>
</dbReference>
<dbReference type="Pfam" id="PF07705">
    <property type="entry name" value="CARDB"/>
    <property type="match status" value="1"/>
</dbReference>
<evidence type="ECO:0000313" key="4">
    <source>
        <dbReference type="Proteomes" id="UP000483362"/>
    </source>
</evidence>
<dbReference type="InterPro" id="IPR008969">
    <property type="entry name" value="CarboxyPept-like_regulatory"/>
</dbReference>
<dbReference type="Gene3D" id="2.60.120.200">
    <property type="match status" value="1"/>
</dbReference>
<feature type="signal peptide" evidence="1">
    <location>
        <begin position="1"/>
        <end position="22"/>
    </location>
</feature>
<dbReference type="RefSeq" id="WP_154327360.1">
    <property type="nucleotide sequence ID" value="NZ_CP045696.1"/>
</dbReference>
<keyword evidence="4" id="KW-1185">Reference proteome</keyword>
<dbReference type="AlphaFoldDB" id="A0A6L5XC30"/>
<name>A0A6L5XC30_9BACT</name>
<dbReference type="SUPFAM" id="SSF49464">
    <property type="entry name" value="Carboxypeptidase regulatory domain-like"/>
    <property type="match status" value="1"/>
</dbReference>
<dbReference type="Proteomes" id="UP000483362">
    <property type="component" value="Unassembled WGS sequence"/>
</dbReference>
<dbReference type="InterPro" id="IPR011635">
    <property type="entry name" value="CARDB"/>
</dbReference>
<accession>A0A6L5XC30</accession>
<feature type="domain" description="CARDB" evidence="2">
    <location>
        <begin position="579"/>
        <end position="652"/>
    </location>
</feature>
<reference evidence="3 4" key="1">
    <citation type="submission" date="2019-08" db="EMBL/GenBank/DDBJ databases">
        <title>In-depth cultivation of the pig gut microbiome towards novel bacterial diversity and tailored functional studies.</title>
        <authorList>
            <person name="Wylensek D."/>
            <person name="Hitch T.C.A."/>
            <person name="Clavel T."/>
        </authorList>
    </citation>
    <scope>NUCLEOTIDE SEQUENCE [LARGE SCALE GENOMIC DNA]</scope>
    <source>
        <strain evidence="3 4">Oil-RF-744-WCA-WT-10</strain>
    </source>
</reference>
<dbReference type="Pfam" id="PF13620">
    <property type="entry name" value="CarboxypepD_reg"/>
    <property type="match status" value="1"/>
</dbReference>
<gene>
    <name evidence="3" type="ORF">FYJ29_02345</name>
</gene>